<dbReference type="Pfam" id="PF25390">
    <property type="entry name" value="WD40_RLD"/>
    <property type="match status" value="1"/>
</dbReference>
<feature type="repeat" description="RCC1" evidence="2">
    <location>
        <begin position="187"/>
        <end position="232"/>
    </location>
</feature>
<feature type="repeat" description="RCC1" evidence="2">
    <location>
        <begin position="233"/>
        <end position="288"/>
    </location>
</feature>
<dbReference type="PANTHER" id="PTHR22870">
    <property type="entry name" value="REGULATOR OF CHROMOSOME CONDENSATION"/>
    <property type="match status" value="1"/>
</dbReference>
<evidence type="ECO:0000256" key="2">
    <source>
        <dbReference type="PROSITE-ProRule" id="PRU00235"/>
    </source>
</evidence>
<feature type="domain" description="RCC1-like" evidence="3">
    <location>
        <begin position="66"/>
        <end position="371"/>
    </location>
</feature>
<dbReference type="InterPro" id="IPR009091">
    <property type="entry name" value="RCC1/BLIP-II"/>
</dbReference>
<accession>A0A7S4IAW0</accession>
<dbReference type="PANTHER" id="PTHR22870:SF408">
    <property type="entry name" value="OS09G0560450 PROTEIN"/>
    <property type="match status" value="1"/>
</dbReference>
<dbReference type="InterPro" id="IPR051210">
    <property type="entry name" value="Ub_ligase/GEF_domain"/>
</dbReference>
<evidence type="ECO:0000313" key="4">
    <source>
        <dbReference type="EMBL" id="CAE2223586.1"/>
    </source>
</evidence>
<dbReference type="PROSITE" id="PS00626">
    <property type="entry name" value="RCC1_2"/>
    <property type="match status" value="1"/>
</dbReference>
<dbReference type="InterPro" id="IPR000408">
    <property type="entry name" value="Reg_chr_condens"/>
</dbReference>
<sequence>MKTQGTNGRFWCDSDLVRPCFIMFHYYLMSVCCGDWFTLFLSTTGQILFVGRISTSLDDRILSRSPQHYRELEKIVSMGAGGGFGLFVDDIGRVWGIGCNASAQLGLCTMKPLVKRPTRVPGLNKIIQVSCGQQHSVCLDQEGFVWHIGRSCEGINVHSQPYKIQGLENIQTVNCGRNHILCLSISGEVWSYGNNSYFLLGNTDISLIALPIPERIEKISSGEFHCLALDILGFVWVFGSNEHNRLGFEIEDTPEQPPLVVPNPERMKLEQIRQVECGPDFSACINQSGNVYVFGNNQWKKLGLHHEAAVQKPTLLPFPVPIQMISLGPRHSIAIDIENQFWGFGANHNYTLALGHNKDCTGIMKLPTELTQQVFVTRNKSARKVVS</sequence>
<dbReference type="AlphaFoldDB" id="A0A7S4IAW0"/>
<protein>
    <recommendedName>
        <fullName evidence="3">RCC1-like domain-containing protein</fullName>
    </recommendedName>
</protein>
<dbReference type="SUPFAM" id="SSF50985">
    <property type="entry name" value="RCC1/BLIP-II"/>
    <property type="match status" value="1"/>
</dbReference>
<reference evidence="4" key="1">
    <citation type="submission" date="2021-01" db="EMBL/GenBank/DDBJ databases">
        <authorList>
            <person name="Corre E."/>
            <person name="Pelletier E."/>
            <person name="Niang G."/>
            <person name="Scheremetjew M."/>
            <person name="Finn R."/>
            <person name="Kale V."/>
            <person name="Holt S."/>
            <person name="Cochrane G."/>
            <person name="Meng A."/>
            <person name="Brown T."/>
            <person name="Cohen L."/>
        </authorList>
    </citation>
    <scope>NUCLEOTIDE SEQUENCE</scope>
    <source>
        <strain evidence="4">DIVA3 518/3/11/1/6</strain>
    </source>
</reference>
<feature type="repeat" description="RCC1" evidence="2">
    <location>
        <begin position="92"/>
        <end position="142"/>
    </location>
</feature>
<dbReference type="EMBL" id="HBKP01014317">
    <property type="protein sequence ID" value="CAE2223586.1"/>
    <property type="molecule type" value="Transcribed_RNA"/>
</dbReference>
<dbReference type="InterPro" id="IPR058923">
    <property type="entry name" value="RCC1-like_dom"/>
</dbReference>
<feature type="repeat" description="RCC1" evidence="2">
    <location>
        <begin position="289"/>
        <end position="338"/>
    </location>
</feature>
<keyword evidence="1" id="KW-0677">Repeat</keyword>
<organism evidence="4">
    <name type="scientific">Vannella robusta</name>
    <dbReference type="NCBI Taxonomy" id="1487602"/>
    <lineage>
        <taxon>Eukaryota</taxon>
        <taxon>Amoebozoa</taxon>
        <taxon>Discosea</taxon>
        <taxon>Flabellinia</taxon>
        <taxon>Vannellidae</taxon>
        <taxon>Vannella</taxon>
    </lineage>
</organism>
<evidence type="ECO:0000256" key="1">
    <source>
        <dbReference type="ARBA" id="ARBA00022737"/>
    </source>
</evidence>
<dbReference type="PROSITE" id="PS50012">
    <property type="entry name" value="RCC1_3"/>
    <property type="match status" value="4"/>
</dbReference>
<gene>
    <name evidence="4" type="ORF">VSP0166_LOCUS10175</name>
</gene>
<dbReference type="Gene3D" id="2.130.10.30">
    <property type="entry name" value="Regulator of chromosome condensation 1/beta-lactamase-inhibitor protein II"/>
    <property type="match status" value="2"/>
</dbReference>
<evidence type="ECO:0000259" key="3">
    <source>
        <dbReference type="Pfam" id="PF25390"/>
    </source>
</evidence>
<dbReference type="PRINTS" id="PR00633">
    <property type="entry name" value="RCCNDNSATION"/>
</dbReference>
<proteinExistence type="predicted"/>
<name>A0A7S4IAW0_9EUKA</name>